<dbReference type="EMBL" id="CADIKB010000028">
    <property type="protein sequence ID" value="CAB3719824.1"/>
    <property type="molecule type" value="Genomic_DNA"/>
</dbReference>
<name>A0A6J5BYU1_9BURK</name>
<protein>
    <submittedName>
        <fullName evidence="1">Uncharacterized protein</fullName>
    </submittedName>
</protein>
<accession>A0A6J5BYU1</accession>
<dbReference type="RefSeq" id="WP_175145254.1">
    <property type="nucleotide sequence ID" value="NZ_CADFGL010000010.1"/>
</dbReference>
<gene>
    <name evidence="1" type="ORF">LMG22037_04666</name>
</gene>
<dbReference type="Proteomes" id="UP000494249">
    <property type="component" value="Unassembled WGS sequence"/>
</dbReference>
<sequence length="56" mass="6556">MNQTKVIHGITLKPRVEVAPRNAIDPTTPEGRDRLMEAMRVIFEEHREVFEKLAKR</sequence>
<proteinExistence type="predicted"/>
<evidence type="ECO:0000313" key="2">
    <source>
        <dbReference type="Proteomes" id="UP000494249"/>
    </source>
</evidence>
<reference evidence="1 2" key="1">
    <citation type="submission" date="2020-04" db="EMBL/GenBank/DDBJ databases">
        <authorList>
            <person name="De Canck E."/>
        </authorList>
    </citation>
    <scope>NUCLEOTIDE SEQUENCE [LARGE SCALE GENOMIC DNA]</scope>
    <source>
        <strain evidence="1 2">LMG 22037</strain>
    </source>
</reference>
<dbReference type="AlphaFoldDB" id="A0A6J5BYU1"/>
<evidence type="ECO:0000313" key="1">
    <source>
        <dbReference type="EMBL" id="CAB3719824.1"/>
    </source>
</evidence>
<organism evidence="1 2">
    <name type="scientific">Paraburkholderia phenoliruptrix</name>
    <dbReference type="NCBI Taxonomy" id="252970"/>
    <lineage>
        <taxon>Bacteria</taxon>
        <taxon>Pseudomonadati</taxon>
        <taxon>Pseudomonadota</taxon>
        <taxon>Betaproteobacteria</taxon>
        <taxon>Burkholderiales</taxon>
        <taxon>Burkholderiaceae</taxon>
        <taxon>Paraburkholderia</taxon>
    </lineage>
</organism>